<sequence length="244" mass="28047">MPGIKSMYQYMRFDEEFSYETPFWVEHPFYYRTKLLYGLVYFSELWGGHLCVSCNIGIDLLLCCLSRQMSMHFKYIGQKIERYCPTGGPGDNVFLSKLIEQHQLILKLCLDLNEIFGISLVFNFFSSSGIICLSAFQVTVEGPGMEFMKFFLLLVSALGQLFIVCSFGNELIESSLSIIECVFNHPWYRGSQSYKKQLVIFLLRCQKPATLIAKGFSVVSLVTFKQVSSMSYRIFALLNTFHAE</sequence>
<protein>
    <submittedName>
        <fullName evidence="12">Putative odorant receptor OR14</fullName>
    </submittedName>
</protein>
<keyword evidence="9" id="KW-0807">Transducer</keyword>
<feature type="transmembrane region" description="Helical" evidence="11">
    <location>
        <begin position="150"/>
        <end position="168"/>
    </location>
</feature>
<evidence type="ECO:0000256" key="8">
    <source>
        <dbReference type="ARBA" id="ARBA00023170"/>
    </source>
</evidence>
<reference evidence="12" key="2">
    <citation type="journal article" date="2016" name="PLoS ONE">
        <title>Molecular Characterization and Sex Distribution of Chemosensory Receptor Gene Family Based on Transcriptome Analysis of Scaeva pyrastri.</title>
        <authorList>
            <person name="Li X.M."/>
            <person name="Zhu X.Y."/>
            <person name="He P."/>
            <person name="Xu L."/>
            <person name="Sun L."/>
            <person name="Chen L."/>
            <person name="Wang Z.Q."/>
            <person name="Deng D.G."/>
            <person name="Zhang Y.N."/>
        </authorList>
    </citation>
    <scope>NUCLEOTIDE SEQUENCE</scope>
</reference>
<evidence type="ECO:0000256" key="1">
    <source>
        <dbReference type="ARBA" id="ARBA00004651"/>
    </source>
</evidence>
<evidence type="ECO:0000313" key="12">
    <source>
        <dbReference type="EMBL" id="AOE48080.1"/>
    </source>
</evidence>
<evidence type="ECO:0000256" key="10">
    <source>
        <dbReference type="ARBA" id="ARBA00038679"/>
    </source>
</evidence>
<evidence type="ECO:0000256" key="4">
    <source>
        <dbReference type="ARBA" id="ARBA00022692"/>
    </source>
</evidence>
<evidence type="ECO:0000256" key="9">
    <source>
        <dbReference type="ARBA" id="ARBA00023224"/>
    </source>
</evidence>
<name>A0A1B3B795_SCAPY</name>
<evidence type="ECO:0000256" key="2">
    <source>
        <dbReference type="ARBA" id="ARBA00022475"/>
    </source>
</evidence>
<keyword evidence="7 11" id="KW-0472">Membrane</keyword>
<keyword evidence="4 11" id="KW-0812">Transmembrane</keyword>
<dbReference type="GO" id="GO:0007165">
    <property type="term" value="P:signal transduction"/>
    <property type="evidence" value="ECO:0007669"/>
    <property type="project" value="UniProtKB-KW"/>
</dbReference>
<keyword evidence="3" id="KW-0716">Sensory transduction</keyword>
<dbReference type="EMBL" id="KU291830">
    <property type="protein sequence ID" value="AOE48080.1"/>
    <property type="molecule type" value="mRNA"/>
</dbReference>
<evidence type="ECO:0000256" key="3">
    <source>
        <dbReference type="ARBA" id="ARBA00022606"/>
    </source>
</evidence>
<dbReference type="Pfam" id="PF02949">
    <property type="entry name" value="7tm_6"/>
    <property type="match status" value="1"/>
</dbReference>
<comment type="subcellular location">
    <subcellularLocation>
        <location evidence="1">Cell membrane</location>
        <topology evidence="1">Multi-pass membrane protein</topology>
    </subcellularLocation>
</comment>
<dbReference type="GO" id="GO:0004984">
    <property type="term" value="F:olfactory receptor activity"/>
    <property type="evidence" value="ECO:0007669"/>
    <property type="project" value="InterPro"/>
</dbReference>
<feature type="transmembrane region" description="Helical" evidence="11">
    <location>
        <begin position="115"/>
        <end position="138"/>
    </location>
</feature>
<dbReference type="PANTHER" id="PTHR21137">
    <property type="entry name" value="ODORANT RECEPTOR"/>
    <property type="match status" value="1"/>
</dbReference>
<keyword evidence="2" id="KW-1003">Cell membrane</keyword>
<evidence type="ECO:0000256" key="6">
    <source>
        <dbReference type="ARBA" id="ARBA00022989"/>
    </source>
</evidence>
<reference evidence="12" key="1">
    <citation type="submission" date="2015-12" db="EMBL/GenBank/DDBJ databases">
        <authorList>
            <person name="Shamseldin A."/>
            <person name="Moawad H."/>
            <person name="Abd El-Rahim W.M."/>
            <person name="Sadowsky M.J."/>
        </authorList>
    </citation>
    <scope>NUCLEOTIDE SEQUENCE</scope>
</reference>
<dbReference type="PANTHER" id="PTHR21137:SF44">
    <property type="entry name" value="ODORANT RECEPTOR 13A-RELATED"/>
    <property type="match status" value="1"/>
</dbReference>
<dbReference type="GO" id="GO:0005886">
    <property type="term" value="C:plasma membrane"/>
    <property type="evidence" value="ECO:0007669"/>
    <property type="project" value="UniProtKB-SubCell"/>
</dbReference>
<evidence type="ECO:0000256" key="7">
    <source>
        <dbReference type="ARBA" id="ARBA00023136"/>
    </source>
</evidence>
<evidence type="ECO:0000256" key="5">
    <source>
        <dbReference type="ARBA" id="ARBA00022725"/>
    </source>
</evidence>
<proteinExistence type="evidence at transcript level"/>
<dbReference type="GO" id="GO:0005549">
    <property type="term" value="F:odorant binding"/>
    <property type="evidence" value="ECO:0007669"/>
    <property type="project" value="InterPro"/>
</dbReference>
<dbReference type="InterPro" id="IPR004117">
    <property type="entry name" value="7tm6_olfct_rcpt"/>
</dbReference>
<evidence type="ECO:0000256" key="11">
    <source>
        <dbReference type="SAM" id="Phobius"/>
    </source>
</evidence>
<keyword evidence="6 11" id="KW-1133">Transmembrane helix</keyword>
<keyword evidence="5" id="KW-0552">Olfaction</keyword>
<keyword evidence="8 12" id="KW-0675">Receptor</keyword>
<organism evidence="12">
    <name type="scientific">Scaeva pyrastri</name>
    <name type="common">Hoverfly</name>
    <name type="synonym">Musca pyrastri</name>
    <dbReference type="NCBI Taxonomy" id="219539"/>
    <lineage>
        <taxon>Eukaryota</taxon>
        <taxon>Metazoa</taxon>
        <taxon>Ecdysozoa</taxon>
        <taxon>Arthropoda</taxon>
        <taxon>Hexapoda</taxon>
        <taxon>Insecta</taxon>
        <taxon>Pterygota</taxon>
        <taxon>Neoptera</taxon>
        <taxon>Endopterygota</taxon>
        <taxon>Diptera</taxon>
        <taxon>Brachycera</taxon>
        <taxon>Muscomorpha</taxon>
        <taxon>Syrphoidea</taxon>
        <taxon>Syrphidae</taxon>
        <taxon>Syrphinae</taxon>
        <taxon>Syrphini</taxon>
        <taxon>Scaeva</taxon>
    </lineage>
</organism>
<dbReference type="AlphaFoldDB" id="A0A1B3B795"/>
<accession>A0A1B3B795</accession>
<comment type="subunit">
    <text evidence="10">Interacts with Orco. Complexes exist early in the endomembrane system in olfactory sensory neurons (OSNs), coupling these complexes to the conserved ciliary trafficking pathway.</text>
</comment>